<keyword evidence="1 2" id="KW-0597">Phosphoprotein</keyword>
<dbReference type="PROSITE" id="PS50110">
    <property type="entry name" value="RESPONSE_REGULATORY"/>
    <property type="match status" value="1"/>
</dbReference>
<dbReference type="Gene3D" id="3.40.50.2300">
    <property type="match status" value="1"/>
</dbReference>
<dbReference type="OrthoDB" id="286140at2"/>
<dbReference type="InterPro" id="IPR050595">
    <property type="entry name" value="Bact_response_regulator"/>
</dbReference>
<gene>
    <name evidence="4" type="primary">mprA_2</name>
    <name evidence="4" type="ORF">MFFC18_37490</name>
</gene>
<dbReference type="AlphaFoldDB" id="A0A5B9PF75"/>
<evidence type="ECO:0000259" key="3">
    <source>
        <dbReference type="PROSITE" id="PS50110"/>
    </source>
</evidence>
<dbReference type="SMART" id="SM00448">
    <property type="entry name" value="REC"/>
    <property type="match status" value="1"/>
</dbReference>
<protein>
    <submittedName>
        <fullName evidence="4">Response regulator MprA</fullName>
    </submittedName>
</protein>
<name>A0A5B9PF75_9BACT</name>
<accession>A0A5B9PF75</accession>
<dbReference type="EMBL" id="CP042912">
    <property type="protein sequence ID" value="QEG23845.1"/>
    <property type="molecule type" value="Genomic_DNA"/>
</dbReference>
<dbReference type="RefSeq" id="WP_084416895.1">
    <property type="nucleotide sequence ID" value="NZ_CP042912.1"/>
</dbReference>
<dbReference type="SUPFAM" id="SSF52172">
    <property type="entry name" value="CheY-like"/>
    <property type="match status" value="1"/>
</dbReference>
<evidence type="ECO:0000313" key="4">
    <source>
        <dbReference type="EMBL" id="QEG23845.1"/>
    </source>
</evidence>
<dbReference type="PANTHER" id="PTHR44591">
    <property type="entry name" value="STRESS RESPONSE REGULATOR PROTEIN 1"/>
    <property type="match status" value="1"/>
</dbReference>
<dbReference type="PANTHER" id="PTHR44591:SF3">
    <property type="entry name" value="RESPONSE REGULATORY DOMAIN-CONTAINING PROTEIN"/>
    <property type="match status" value="1"/>
</dbReference>
<keyword evidence="5" id="KW-1185">Reference proteome</keyword>
<feature type="modified residue" description="4-aspartylphosphate" evidence="2">
    <location>
        <position position="99"/>
    </location>
</feature>
<sequence length="177" mass="19657">MTNPSNDSQNPSERNRKCIGKLGEKIYFRDPASVNLKPRCLEPQLIMAPAILHIDDDKDLVEGLTARLGHRGFETEGAFNGLSGFKKAEQSVPDLIVLDYDMPGLRGDQVIEELKATPETKHIPIIVLTAVSNSSVKEKLMDRGADVFMKKPFKFEEVHDNIVELLGVDPRETAMVG</sequence>
<reference evidence="4 5" key="1">
    <citation type="submission" date="2019-08" db="EMBL/GenBank/DDBJ databases">
        <title>Deep-cultivation of Planctomycetes and their phenomic and genomic characterization uncovers novel biology.</title>
        <authorList>
            <person name="Wiegand S."/>
            <person name="Jogler M."/>
            <person name="Boedeker C."/>
            <person name="Pinto D."/>
            <person name="Vollmers J."/>
            <person name="Rivas-Marin E."/>
            <person name="Kohn T."/>
            <person name="Peeters S.H."/>
            <person name="Heuer A."/>
            <person name="Rast P."/>
            <person name="Oberbeckmann S."/>
            <person name="Bunk B."/>
            <person name="Jeske O."/>
            <person name="Meyerdierks A."/>
            <person name="Storesund J.E."/>
            <person name="Kallscheuer N."/>
            <person name="Luecker S."/>
            <person name="Lage O.M."/>
            <person name="Pohl T."/>
            <person name="Merkel B.J."/>
            <person name="Hornburger P."/>
            <person name="Mueller R.-W."/>
            <person name="Bruemmer F."/>
            <person name="Labrenz M."/>
            <person name="Spormann A.M."/>
            <person name="Op den Camp H."/>
            <person name="Overmann J."/>
            <person name="Amann R."/>
            <person name="Jetten M.S.M."/>
            <person name="Mascher T."/>
            <person name="Medema M.H."/>
            <person name="Devos D.P."/>
            <person name="Kaster A.-K."/>
            <person name="Ovreas L."/>
            <person name="Rohde M."/>
            <person name="Galperin M.Y."/>
            <person name="Jogler C."/>
        </authorList>
    </citation>
    <scope>NUCLEOTIDE SEQUENCE [LARGE SCALE GENOMIC DNA]</scope>
    <source>
        <strain evidence="4 5">FC18</strain>
    </source>
</reference>
<organism evidence="4 5">
    <name type="scientific">Mariniblastus fucicola</name>
    <dbReference type="NCBI Taxonomy" id="980251"/>
    <lineage>
        <taxon>Bacteria</taxon>
        <taxon>Pseudomonadati</taxon>
        <taxon>Planctomycetota</taxon>
        <taxon>Planctomycetia</taxon>
        <taxon>Pirellulales</taxon>
        <taxon>Pirellulaceae</taxon>
        <taxon>Mariniblastus</taxon>
    </lineage>
</organism>
<dbReference type="KEGG" id="mff:MFFC18_37490"/>
<evidence type="ECO:0000256" key="2">
    <source>
        <dbReference type="PROSITE-ProRule" id="PRU00169"/>
    </source>
</evidence>
<dbReference type="InterPro" id="IPR001789">
    <property type="entry name" value="Sig_transdc_resp-reg_receiver"/>
</dbReference>
<feature type="domain" description="Response regulatory" evidence="3">
    <location>
        <begin position="50"/>
        <end position="166"/>
    </location>
</feature>
<evidence type="ECO:0000256" key="1">
    <source>
        <dbReference type="ARBA" id="ARBA00022553"/>
    </source>
</evidence>
<dbReference type="InterPro" id="IPR011006">
    <property type="entry name" value="CheY-like_superfamily"/>
</dbReference>
<dbReference type="GO" id="GO:0000160">
    <property type="term" value="P:phosphorelay signal transduction system"/>
    <property type="evidence" value="ECO:0007669"/>
    <property type="project" value="InterPro"/>
</dbReference>
<dbReference type="STRING" id="980251.GCA_001642875_00236"/>
<dbReference type="Pfam" id="PF00072">
    <property type="entry name" value="Response_reg"/>
    <property type="match status" value="1"/>
</dbReference>
<dbReference type="Proteomes" id="UP000322214">
    <property type="component" value="Chromosome"/>
</dbReference>
<proteinExistence type="predicted"/>
<evidence type="ECO:0000313" key="5">
    <source>
        <dbReference type="Proteomes" id="UP000322214"/>
    </source>
</evidence>